<evidence type="ECO:0000313" key="3">
    <source>
        <dbReference type="Proteomes" id="UP001183202"/>
    </source>
</evidence>
<sequence length="57" mass="5819">MADTDPVTSPDTDPAYAQGDQDAEPTMTAPSGPRPDAATHPDASDEYADKPAAEGDS</sequence>
<evidence type="ECO:0000256" key="1">
    <source>
        <dbReference type="SAM" id="MobiDB-lite"/>
    </source>
</evidence>
<reference evidence="3" key="1">
    <citation type="submission" date="2023-07" db="EMBL/GenBank/DDBJ databases">
        <title>30 novel species of actinomycetes from the DSMZ collection.</title>
        <authorList>
            <person name="Nouioui I."/>
        </authorList>
    </citation>
    <scope>NUCLEOTIDE SEQUENCE [LARGE SCALE GENOMIC DNA]</scope>
    <source>
        <strain evidence="3">DSM 45834</strain>
    </source>
</reference>
<proteinExistence type="predicted"/>
<dbReference type="Proteomes" id="UP001183202">
    <property type="component" value="Unassembled WGS sequence"/>
</dbReference>
<feature type="region of interest" description="Disordered" evidence="1">
    <location>
        <begin position="1"/>
        <end position="57"/>
    </location>
</feature>
<dbReference type="RefSeq" id="WP_311555363.1">
    <property type="nucleotide sequence ID" value="NZ_JAVREJ010000003.1"/>
</dbReference>
<comment type="caution">
    <text evidence="2">The sequence shown here is derived from an EMBL/GenBank/DDBJ whole genome shotgun (WGS) entry which is preliminary data.</text>
</comment>
<feature type="compositionally biased region" description="Low complexity" evidence="1">
    <location>
        <begin position="1"/>
        <end position="14"/>
    </location>
</feature>
<evidence type="ECO:0000313" key="2">
    <source>
        <dbReference type="EMBL" id="MDT0349350.1"/>
    </source>
</evidence>
<organism evidence="2 3">
    <name type="scientific">Pseudonocardia charpentierae</name>
    <dbReference type="NCBI Taxonomy" id="3075545"/>
    <lineage>
        <taxon>Bacteria</taxon>
        <taxon>Bacillati</taxon>
        <taxon>Actinomycetota</taxon>
        <taxon>Actinomycetes</taxon>
        <taxon>Pseudonocardiales</taxon>
        <taxon>Pseudonocardiaceae</taxon>
        <taxon>Pseudonocardia</taxon>
    </lineage>
</organism>
<accession>A0ABU2N602</accession>
<name>A0ABU2N602_9PSEU</name>
<keyword evidence="3" id="KW-1185">Reference proteome</keyword>
<dbReference type="EMBL" id="JAVREJ010000003">
    <property type="protein sequence ID" value="MDT0349350.1"/>
    <property type="molecule type" value="Genomic_DNA"/>
</dbReference>
<gene>
    <name evidence="2" type="ORF">RM445_07395</name>
</gene>
<feature type="compositionally biased region" description="Basic and acidic residues" evidence="1">
    <location>
        <begin position="37"/>
        <end position="57"/>
    </location>
</feature>
<protein>
    <submittedName>
        <fullName evidence="2">Uncharacterized protein</fullName>
    </submittedName>
</protein>